<dbReference type="AlphaFoldDB" id="A0A643BYK7"/>
<feature type="compositionally biased region" description="Low complexity" evidence="6">
    <location>
        <begin position="180"/>
        <end position="206"/>
    </location>
</feature>
<sequence>ECRWRELEEHRQTERLQRQLQQEQAYLLWKIDLGKLTTAPLKPSLSRQAEYWSHQCLPDQSLFPMATPSLCTLPCRDQPSHRYNGPTWHLSRTVFPLSRDPIPSAEVPDPAQKAWSRSDSDEVPPRVPVRTTSRSPVLSRRDSPLQGSGQQNSQAGQRNSTSSIEPRLLWERVEKLVPRPGSGSSSGSSNSGSQPGSHPGSQSGSGERFRVRSSSKSEGSPSQRLENAAKKPEDKKEVFRPLKPADLTALARELRAAEDVRPPHKVTDYSSSSEESGTTDEEDDDLEQEGPEEPPSGPEDARAAHQMRCCEFCWLSLGIWRGSSSLDDVTELRVTQHRQQSGIGRVFGNVSGARARPVCLFSLQSAIDQKRASHHESNGFAGRIHLLPDLLQQSHSSSTSSTSSSPSSSQPTPTMSPQTPQDKLTTNEEPEASRLPRQARHQIGRHRLDGPQIVKEAGGDRDIRRRFVRVSDVTDEVESVVPRRRRLFVKHSVKLWAFCVHEIGVNLLVGTESGLMLLDRSGQGKVYPLINRRRFQQMDVLEGLNVLVTISGKKDKLRVYYLSWLRNKILHNDPEVEKKQGWTTVGDLEGCVHYKVGKFHDGLKYERIKFLVIALKSSVEVYAWAPKPYHKFMAFKSFGDLVHKPLLVDLTVEEGQRLKVIYGSCAGFHAVDVDSGSVYDIYLPTHIQCSIKPHAIIILPNTDGMELLVCYEDEGVYVNTYGRITKDVVLQWGEMPTSVAYIRSNQTMGWGEKAIEIRSVETGHLDGVFMHKRAQRLKFLCERNDKVFFASVRSGGSSQVYFMTLGRTSLLSW</sequence>
<evidence type="ECO:0000256" key="5">
    <source>
        <dbReference type="ARBA" id="ARBA00022777"/>
    </source>
</evidence>
<dbReference type="PANTHER" id="PTHR47096">
    <property type="entry name" value="MISSHAPEN LIKE KINASE 1"/>
    <property type="match status" value="1"/>
</dbReference>
<evidence type="ECO:0000256" key="6">
    <source>
        <dbReference type="SAM" id="MobiDB-lite"/>
    </source>
</evidence>
<feature type="region of interest" description="Disordered" evidence="6">
    <location>
        <begin position="392"/>
        <end position="456"/>
    </location>
</feature>
<dbReference type="PANTHER" id="PTHR47096:SF1">
    <property type="entry name" value="MISSHAPEN LIKE KINASE 1"/>
    <property type="match status" value="1"/>
</dbReference>
<keyword evidence="4" id="KW-0808">Transferase</keyword>
<proteinExistence type="inferred from homology"/>
<dbReference type="EMBL" id="SGJD01003330">
    <property type="protein sequence ID" value="KAB0393113.1"/>
    <property type="molecule type" value="Genomic_DNA"/>
</dbReference>
<gene>
    <name evidence="8" type="ORF">E2I00_004368</name>
</gene>
<feature type="non-terminal residue" evidence="8">
    <location>
        <position position="1"/>
    </location>
</feature>
<dbReference type="SMART" id="SM00036">
    <property type="entry name" value="CNH"/>
    <property type="match status" value="1"/>
</dbReference>
<dbReference type="Proteomes" id="UP000437017">
    <property type="component" value="Unassembled WGS sequence"/>
</dbReference>
<dbReference type="GO" id="GO:0004674">
    <property type="term" value="F:protein serine/threonine kinase activity"/>
    <property type="evidence" value="ECO:0007669"/>
    <property type="project" value="UniProtKB-KW"/>
</dbReference>
<name>A0A643BYK7_BALPH</name>
<dbReference type="InterPro" id="IPR051700">
    <property type="entry name" value="STE20_Ser-Thr_kinase"/>
</dbReference>
<evidence type="ECO:0000313" key="8">
    <source>
        <dbReference type="EMBL" id="KAB0393113.1"/>
    </source>
</evidence>
<organism evidence="8 9">
    <name type="scientific">Balaenoptera physalus</name>
    <name type="common">Fin whale</name>
    <name type="synonym">Balaena physalus</name>
    <dbReference type="NCBI Taxonomy" id="9770"/>
    <lineage>
        <taxon>Eukaryota</taxon>
        <taxon>Metazoa</taxon>
        <taxon>Chordata</taxon>
        <taxon>Craniata</taxon>
        <taxon>Vertebrata</taxon>
        <taxon>Euteleostomi</taxon>
        <taxon>Mammalia</taxon>
        <taxon>Eutheria</taxon>
        <taxon>Laurasiatheria</taxon>
        <taxon>Artiodactyla</taxon>
        <taxon>Whippomorpha</taxon>
        <taxon>Cetacea</taxon>
        <taxon>Mysticeti</taxon>
        <taxon>Balaenopteridae</taxon>
        <taxon>Balaenoptera</taxon>
    </lineage>
</organism>
<dbReference type="PROSITE" id="PS50219">
    <property type="entry name" value="CNH"/>
    <property type="match status" value="1"/>
</dbReference>
<comment type="caution">
    <text evidence="8">The sequence shown here is derived from an EMBL/GenBank/DDBJ whole genome shotgun (WGS) entry which is preliminary data.</text>
</comment>
<evidence type="ECO:0000313" key="9">
    <source>
        <dbReference type="Proteomes" id="UP000437017"/>
    </source>
</evidence>
<evidence type="ECO:0000256" key="3">
    <source>
        <dbReference type="ARBA" id="ARBA00022527"/>
    </source>
</evidence>
<feature type="compositionally biased region" description="Basic and acidic residues" evidence="6">
    <location>
        <begin position="168"/>
        <end position="177"/>
    </location>
</feature>
<feature type="compositionally biased region" description="Polar residues" evidence="6">
    <location>
        <begin position="212"/>
        <end position="225"/>
    </location>
</feature>
<protein>
    <recommendedName>
        <fullName evidence="2">non-specific serine/threonine protein kinase</fullName>
        <ecNumber evidence="2">2.7.11.1</ecNumber>
    </recommendedName>
</protein>
<keyword evidence="9" id="KW-1185">Reference proteome</keyword>
<dbReference type="GO" id="GO:0005829">
    <property type="term" value="C:cytosol"/>
    <property type="evidence" value="ECO:0007669"/>
    <property type="project" value="TreeGrafter"/>
</dbReference>
<evidence type="ECO:0000256" key="4">
    <source>
        <dbReference type="ARBA" id="ARBA00022679"/>
    </source>
</evidence>
<evidence type="ECO:0000256" key="2">
    <source>
        <dbReference type="ARBA" id="ARBA00012513"/>
    </source>
</evidence>
<feature type="region of interest" description="Disordered" evidence="6">
    <location>
        <begin position="101"/>
        <end position="303"/>
    </location>
</feature>
<dbReference type="Pfam" id="PF00780">
    <property type="entry name" value="CNH"/>
    <property type="match status" value="1"/>
</dbReference>
<evidence type="ECO:0000259" key="7">
    <source>
        <dbReference type="PROSITE" id="PS50219"/>
    </source>
</evidence>
<feature type="compositionally biased region" description="Acidic residues" evidence="6">
    <location>
        <begin position="277"/>
        <end position="292"/>
    </location>
</feature>
<reference evidence="8 9" key="1">
    <citation type="journal article" date="2019" name="PLoS ONE">
        <title>Genomic analyses reveal an absence of contemporary introgressive admixture between fin whales and blue whales, despite known hybrids.</title>
        <authorList>
            <person name="Westbury M.V."/>
            <person name="Petersen B."/>
            <person name="Lorenzen E.D."/>
        </authorList>
    </citation>
    <scope>NUCLEOTIDE SEQUENCE [LARGE SCALE GENOMIC DNA]</scope>
    <source>
        <strain evidence="8">FinWhale-01</strain>
    </source>
</reference>
<evidence type="ECO:0000256" key="1">
    <source>
        <dbReference type="ARBA" id="ARBA00008874"/>
    </source>
</evidence>
<feature type="compositionally biased region" description="Low complexity" evidence="6">
    <location>
        <begin position="392"/>
        <end position="421"/>
    </location>
</feature>
<comment type="similarity">
    <text evidence="1">Belongs to the protein kinase superfamily. STE Ser/Thr protein kinase family. STE20 subfamily.</text>
</comment>
<feature type="compositionally biased region" description="Basic and acidic residues" evidence="6">
    <location>
        <begin position="252"/>
        <end position="267"/>
    </location>
</feature>
<dbReference type="EC" id="2.7.11.1" evidence="2"/>
<feature type="domain" description="CNH" evidence="7">
    <location>
        <begin position="492"/>
        <end position="787"/>
    </location>
</feature>
<accession>A0A643BYK7</accession>
<feature type="compositionally biased region" description="Low complexity" evidence="6">
    <location>
        <begin position="146"/>
        <end position="160"/>
    </location>
</feature>
<feature type="compositionally biased region" description="Basic and acidic residues" evidence="6">
    <location>
        <begin position="227"/>
        <end position="240"/>
    </location>
</feature>
<dbReference type="InterPro" id="IPR001180">
    <property type="entry name" value="CNH_dom"/>
</dbReference>
<keyword evidence="5" id="KW-0418">Kinase</keyword>
<dbReference type="OrthoDB" id="8957712at2759"/>
<keyword evidence="3" id="KW-0723">Serine/threonine-protein kinase</keyword>